<keyword evidence="5" id="KW-0547">Nucleotide-binding</keyword>
<dbReference type="InterPro" id="IPR013822">
    <property type="entry name" value="Signal_recog_particl_SRP54_hlx"/>
</dbReference>
<evidence type="ECO:0000256" key="3">
    <source>
        <dbReference type="ARBA" id="ARBA00022475"/>
    </source>
</evidence>
<evidence type="ECO:0000256" key="4">
    <source>
        <dbReference type="ARBA" id="ARBA00022490"/>
    </source>
</evidence>
<dbReference type="InterPro" id="IPR027417">
    <property type="entry name" value="P-loop_NTPase"/>
</dbReference>
<evidence type="ECO:0000256" key="8">
    <source>
        <dbReference type="ARBA" id="ARBA00023136"/>
    </source>
</evidence>
<dbReference type="PANTHER" id="PTHR43134">
    <property type="entry name" value="SIGNAL RECOGNITION PARTICLE RECEPTOR SUBUNIT ALPHA"/>
    <property type="match status" value="1"/>
</dbReference>
<feature type="domain" description="SRP54-type proteins GTP-binding" evidence="12">
    <location>
        <begin position="341"/>
        <end position="354"/>
    </location>
</feature>
<dbReference type="GO" id="GO:0005047">
    <property type="term" value="F:signal recognition particle binding"/>
    <property type="evidence" value="ECO:0007669"/>
    <property type="project" value="TreeGrafter"/>
</dbReference>
<reference evidence="13 14" key="1">
    <citation type="submission" date="2023-11" db="EMBL/GenBank/DDBJ databases">
        <title>Peredibacter starrii A3.12.</title>
        <authorList>
            <person name="Mitchell R.J."/>
        </authorList>
    </citation>
    <scope>NUCLEOTIDE SEQUENCE [LARGE SCALE GENOMIC DNA]</scope>
    <source>
        <strain evidence="13 14">A3.12</strain>
    </source>
</reference>
<dbReference type="GO" id="GO:0005886">
    <property type="term" value="C:plasma membrane"/>
    <property type="evidence" value="ECO:0007669"/>
    <property type="project" value="UniProtKB-SubCell"/>
</dbReference>
<dbReference type="InterPro" id="IPR042101">
    <property type="entry name" value="SRP54_N_sf"/>
</dbReference>
<evidence type="ECO:0000256" key="5">
    <source>
        <dbReference type="ARBA" id="ARBA00022741"/>
    </source>
</evidence>
<dbReference type="GO" id="GO:0005737">
    <property type="term" value="C:cytoplasm"/>
    <property type="evidence" value="ECO:0007669"/>
    <property type="project" value="UniProtKB-ARBA"/>
</dbReference>
<dbReference type="SMART" id="SM00962">
    <property type="entry name" value="SRP54"/>
    <property type="match status" value="1"/>
</dbReference>
<evidence type="ECO:0000256" key="1">
    <source>
        <dbReference type="ARBA" id="ARBA00004413"/>
    </source>
</evidence>
<keyword evidence="6" id="KW-0378">Hydrolase</keyword>
<evidence type="ECO:0000256" key="9">
    <source>
        <dbReference type="ARBA" id="ARBA00023170"/>
    </source>
</evidence>
<keyword evidence="11" id="KW-1133">Transmembrane helix</keyword>
<dbReference type="SUPFAM" id="SSF47364">
    <property type="entry name" value="Domain of the SRP/SRP receptor G-proteins"/>
    <property type="match status" value="1"/>
</dbReference>
<evidence type="ECO:0000256" key="11">
    <source>
        <dbReference type="SAM" id="Phobius"/>
    </source>
</evidence>
<comment type="subcellular location">
    <subcellularLocation>
        <location evidence="1">Cell membrane</location>
        <topology evidence="1">Peripheral membrane protein</topology>
        <orientation evidence="1">Cytoplasmic side</orientation>
    </subcellularLocation>
</comment>
<dbReference type="Proteomes" id="UP001324634">
    <property type="component" value="Chromosome"/>
</dbReference>
<feature type="transmembrane region" description="Helical" evidence="11">
    <location>
        <begin position="13"/>
        <end position="30"/>
    </location>
</feature>
<accession>A0AAX4HR64</accession>
<evidence type="ECO:0000313" key="13">
    <source>
        <dbReference type="EMBL" id="WPU65663.1"/>
    </source>
</evidence>
<organism evidence="13 14">
    <name type="scientific">Peredibacter starrii</name>
    <dbReference type="NCBI Taxonomy" id="28202"/>
    <lineage>
        <taxon>Bacteria</taxon>
        <taxon>Pseudomonadati</taxon>
        <taxon>Bdellovibrionota</taxon>
        <taxon>Bacteriovoracia</taxon>
        <taxon>Bacteriovoracales</taxon>
        <taxon>Bacteriovoracaceae</taxon>
        <taxon>Peredibacter</taxon>
    </lineage>
</organism>
<dbReference type="Gene3D" id="3.40.50.300">
    <property type="entry name" value="P-loop containing nucleotide triphosphate hydrolases"/>
    <property type="match status" value="1"/>
</dbReference>
<dbReference type="GO" id="GO:0005525">
    <property type="term" value="F:GTP binding"/>
    <property type="evidence" value="ECO:0007669"/>
    <property type="project" value="UniProtKB-KW"/>
</dbReference>
<comment type="catalytic activity">
    <reaction evidence="10">
        <text>GTP + H2O = GDP + phosphate + H(+)</text>
        <dbReference type="Rhea" id="RHEA:19669"/>
        <dbReference type="ChEBI" id="CHEBI:15377"/>
        <dbReference type="ChEBI" id="CHEBI:15378"/>
        <dbReference type="ChEBI" id="CHEBI:37565"/>
        <dbReference type="ChEBI" id="CHEBI:43474"/>
        <dbReference type="ChEBI" id="CHEBI:58189"/>
        <dbReference type="EC" id="3.6.5.4"/>
    </reaction>
</comment>
<keyword evidence="14" id="KW-1185">Reference proteome</keyword>
<dbReference type="Gene3D" id="1.20.120.140">
    <property type="entry name" value="Signal recognition particle SRP54, nucleotide-binding domain"/>
    <property type="match status" value="1"/>
</dbReference>
<keyword evidence="3" id="KW-1003">Cell membrane</keyword>
<dbReference type="InterPro" id="IPR003593">
    <property type="entry name" value="AAA+_ATPase"/>
</dbReference>
<dbReference type="EMBL" id="CP139487">
    <property type="protein sequence ID" value="WPU65663.1"/>
    <property type="molecule type" value="Genomic_DNA"/>
</dbReference>
<keyword evidence="8 11" id="KW-0472">Membrane</keyword>
<dbReference type="PROSITE" id="PS00300">
    <property type="entry name" value="SRP54"/>
    <property type="match status" value="1"/>
</dbReference>
<dbReference type="NCBIfam" id="TIGR00064">
    <property type="entry name" value="ftsY"/>
    <property type="match status" value="1"/>
</dbReference>
<evidence type="ECO:0000256" key="6">
    <source>
        <dbReference type="ARBA" id="ARBA00022801"/>
    </source>
</evidence>
<evidence type="ECO:0000256" key="2">
    <source>
        <dbReference type="ARBA" id="ARBA00008531"/>
    </source>
</evidence>
<dbReference type="InterPro" id="IPR004390">
    <property type="entry name" value="SR_rcpt_FtsY"/>
</dbReference>
<dbReference type="SMART" id="SM00382">
    <property type="entry name" value="AAA"/>
    <property type="match status" value="1"/>
</dbReference>
<dbReference type="SMART" id="SM00963">
    <property type="entry name" value="SRP54_N"/>
    <property type="match status" value="1"/>
</dbReference>
<evidence type="ECO:0000259" key="12">
    <source>
        <dbReference type="PROSITE" id="PS00300"/>
    </source>
</evidence>
<dbReference type="FunFam" id="3.40.50.300:FF:000053">
    <property type="entry name" value="Signal recognition particle receptor FtsY"/>
    <property type="match status" value="1"/>
</dbReference>
<dbReference type="InterPro" id="IPR000897">
    <property type="entry name" value="SRP54_GTPase_dom"/>
</dbReference>
<keyword evidence="4" id="KW-0963">Cytoplasm</keyword>
<dbReference type="InterPro" id="IPR036225">
    <property type="entry name" value="SRP/SRP_N"/>
</dbReference>
<keyword evidence="9" id="KW-0675">Receptor</keyword>
<evidence type="ECO:0000256" key="7">
    <source>
        <dbReference type="ARBA" id="ARBA00023134"/>
    </source>
</evidence>
<protein>
    <submittedName>
        <fullName evidence="13">Signal recognition particle-docking protein FtsY</fullName>
    </submittedName>
</protein>
<proteinExistence type="inferred from homology"/>
<keyword evidence="11" id="KW-0812">Transmembrane</keyword>
<keyword evidence="7" id="KW-0342">GTP-binding</keyword>
<evidence type="ECO:0000256" key="10">
    <source>
        <dbReference type="ARBA" id="ARBA00048027"/>
    </source>
</evidence>
<dbReference type="SUPFAM" id="SSF52540">
    <property type="entry name" value="P-loop containing nucleoside triphosphate hydrolases"/>
    <property type="match status" value="1"/>
</dbReference>
<gene>
    <name evidence="13" type="primary">ftsY</name>
    <name evidence="13" type="ORF">SOO65_02790</name>
</gene>
<dbReference type="GO" id="GO:0006614">
    <property type="term" value="P:SRP-dependent cotranslational protein targeting to membrane"/>
    <property type="evidence" value="ECO:0007669"/>
    <property type="project" value="InterPro"/>
</dbReference>
<name>A0AAX4HR64_9BACT</name>
<dbReference type="PANTHER" id="PTHR43134:SF1">
    <property type="entry name" value="SIGNAL RECOGNITION PARTICLE RECEPTOR SUBUNIT ALPHA"/>
    <property type="match status" value="1"/>
</dbReference>
<dbReference type="RefSeq" id="WP_321396577.1">
    <property type="nucleotide sequence ID" value="NZ_CP139487.1"/>
</dbReference>
<comment type="similarity">
    <text evidence="2">Belongs to the GTP-binding SRP family.</text>
</comment>
<dbReference type="CDD" id="cd17874">
    <property type="entry name" value="FtsY"/>
    <property type="match status" value="1"/>
</dbReference>
<dbReference type="Pfam" id="PF00448">
    <property type="entry name" value="SRP54"/>
    <property type="match status" value="1"/>
</dbReference>
<evidence type="ECO:0000313" key="14">
    <source>
        <dbReference type="Proteomes" id="UP001324634"/>
    </source>
</evidence>
<dbReference type="KEGG" id="psti:SOO65_02790"/>
<sequence>MDLQSLVLENIEVYVSGFIVLGGALFYYFYRLKQAEKKLEDKVEKIEEILEQKIEEIKAPVEIPKISWTQRLSLGLEKSRSEVWGKIGQLFSGETPHLDEIEEVLYTADIPTGMVQQLLEKLEKEGKGKEAGDIQKLVYGFMKDKMEPVQHNIHKDVFNFHANEKKTRVFMIVGVNGAGKTTTIGKLATKLKSQGAKVIVGACDTFRAAAVDQLQVWCDRAGVDMVRAKDGADPSGVAYDTVAKAFSENYDYCLIDTAGRLHTNQNLMDELTKTKRVMAKINPEAPQEVLLVLDAITGQNALKQAQEFHKALQLTGIIFTKCDGSAKAGSAVGIVDQLRVPITYIGVGESVDDLHLFDLDLYLKTLVGLESP</sequence>
<dbReference type="GO" id="GO:0003924">
    <property type="term" value="F:GTPase activity"/>
    <property type="evidence" value="ECO:0007669"/>
    <property type="project" value="TreeGrafter"/>
</dbReference>
<dbReference type="AlphaFoldDB" id="A0AAX4HR64"/>